<dbReference type="InterPro" id="IPR051910">
    <property type="entry name" value="ComF/GntX_DNA_util-trans"/>
</dbReference>
<evidence type="ECO:0000256" key="1">
    <source>
        <dbReference type="ARBA" id="ARBA00008007"/>
    </source>
</evidence>
<organism evidence="3 4">
    <name type="scientific">Desulfobotulus mexicanus</name>
    <dbReference type="NCBI Taxonomy" id="2586642"/>
    <lineage>
        <taxon>Bacteria</taxon>
        <taxon>Pseudomonadati</taxon>
        <taxon>Thermodesulfobacteriota</taxon>
        <taxon>Desulfobacteria</taxon>
        <taxon>Desulfobacterales</taxon>
        <taxon>Desulfobacteraceae</taxon>
        <taxon>Desulfobotulus</taxon>
    </lineage>
</organism>
<dbReference type="Gene3D" id="3.40.50.2020">
    <property type="match status" value="1"/>
</dbReference>
<evidence type="ECO:0000313" key="4">
    <source>
        <dbReference type="Proteomes" id="UP000321899"/>
    </source>
</evidence>
<accession>A0A5S5MF43</accession>
<dbReference type="InterPro" id="IPR000836">
    <property type="entry name" value="PRTase_dom"/>
</dbReference>
<dbReference type="EMBL" id="VDMB01000012">
    <property type="protein sequence ID" value="TYT74342.1"/>
    <property type="molecule type" value="Genomic_DNA"/>
</dbReference>
<reference evidence="3 4" key="1">
    <citation type="submission" date="2019-06" db="EMBL/GenBank/DDBJ databases">
        <title>Desulfobotulus mexicanus sp. nov., a novel sulfate-reducing bacterium isolated from the sediment of an alkaline crater lake in Mexico.</title>
        <authorList>
            <person name="Hirschler-Rea A."/>
        </authorList>
    </citation>
    <scope>NUCLEOTIDE SEQUENCE [LARGE SCALE GENOMIC DNA]</scope>
    <source>
        <strain evidence="3 4">PAR22N</strain>
    </source>
</reference>
<protein>
    <submittedName>
        <fullName evidence="3">ComF family protein</fullName>
    </submittedName>
</protein>
<sequence length="254" mass="27760">MKDAVFPWLRLLGRGLLPHACRLCRAPLDWPDAGAEKSCLAPFFCSLCAQDLPPLVPPFCRICGLPFETGEGEHVCGHCLAHPPAFKMARAACHFEGNLMDIIHRFKYHGRTELAAPLGRMMAMTFDQYFRVIPHRVLSVPMTDKGLRKRGFNQAILLAKAFMDAMDWKPGAGPVLDTKSLVRLRHDVSQTGLGRAGRRANVRGAFGVRASMQGENVVLVDDVFTTGATVNACTRELLKAGASSVAVLTAGHRP</sequence>
<comment type="similarity">
    <text evidence="1">Belongs to the ComF/GntX family.</text>
</comment>
<dbReference type="PANTHER" id="PTHR47505:SF1">
    <property type="entry name" value="DNA UTILIZATION PROTEIN YHGH"/>
    <property type="match status" value="1"/>
</dbReference>
<dbReference type="OrthoDB" id="9779910at2"/>
<keyword evidence="4" id="KW-1185">Reference proteome</keyword>
<dbReference type="InterPro" id="IPR029057">
    <property type="entry name" value="PRTase-like"/>
</dbReference>
<feature type="domain" description="Double zinc ribbon" evidence="2">
    <location>
        <begin position="16"/>
        <end position="80"/>
    </location>
</feature>
<evidence type="ECO:0000313" key="3">
    <source>
        <dbReference type="EMBL" id="TYT74342.1"/>
    </source>
</evidence>
<evidence type="ECO:0000259" key="2">
    <source>
        <dbReference type="Pfam" id="PF18912"/>
    </source>
</evidence>
<dbReference type="AlphaFoldDB" id="A0A5S5MF43"/>
<dbReference type="CDD" id="cd06223">
    <property type="entry name" value="PRTases_typeI"/>
    <property type="match status" value="1"/>
</dbReference>
<dbReference type="Pfam" id="PF18912">
    <property type="entry name" value="DZR_2"/>
    <property type="match status" value="1"/>
</dbReference>
<dbReference type="Proteomes" id="UP000321899">
    <property type="component" value="Unassembled WGS sequence"/>
</dbReference>
<dbReference type="InterPro" id="IPR044005">
    <property type="entry name" value="DZR_2"/>
</dbReference>
<gene>
    <name evidence="3" type="ORF">FIM25_10295</name>
</gene>
<proteinExistence type="inferred from homology"/>
<dbReference type="RefSeq" id="WP_139448945.1">
    <property type="nucleotide sequence ID" value="NZ_VDMB01000012.1"/>
</dbReference>
<name>A0A5S5MF43_9BACT</name>
<dbReference type="PANTHER" id="PTHR47505">
    <property type="entry name" value="DNA UTILIZATION PROTEIN YHGH"/>
    <property type="match status" value="1"/>
</dbReference>
<dbReference type="SUPFAM" id="SSF53271">
    <property type="entry name" value="PRTase-like"/>
    <property type="match status" value="1"/>
</dbReference>
<comment type="caution">
    <text evidence="3">The sequence shown here is derived from an EMBL/GenBank/DDBJ whole genome shotgun (WGS) entry which is preliminary data.</text>
</comment>